<name>A0ABY7DAH0_MYAAR</name>
<dbReference type="Gene3D" id="2.20.100.10">
    <property type="entry name" value="Thrombospondin type-1 (TSP1) repeat"/>
    <property type="match status" value="4"/>
</dbReference>
<evidence type="ECO:0000256" key="2">
    <source>
        <dbReference type="ARBA" id="ARBA00022737"/>
    </source>
</evidence>
<dbReference type="Pfam" id="PF00090">
    <property type="entry name" value="TSP_1"/>
    <property type="match status" value="3"/>
</dbReference>
<keyword evidence="1" id="KW-0732">Signal</keyword>
<dbReference type="PANTHER" id="PTHR22906">
    <property type="entry name" value="PROPERDIN"/>
    <property type="match status" value="1"/>
</dbReference>
<keyword evidence="3" id="KW-1015">Disulfide bond</keyword>
<evidence type="ECO:0000259" key="5">
    <source>
        <dbReference type="Pfam" id="PF19028"/>
    </source>
</evidence>
<protein>
    <submittedName>
        <fullName evidence="6">SSPO-like protein</fullName>
    </submittedName>
</protein>
<evidence type="ECO:0000313" key="7">
    <source>
        <dbReference type="Proteomes" id="UP001164746"/>
    </source>
</evidence>
<evidence type="ECO:0000256" key="3">
    <source>
        <dbReference type="ARBA" id="ARBA00023157"/>
    </source>
</evidence>
<keyword evidence="7" id="KW-1185">Reference proteome</keyword>
<dbReference type="InterPro" id="IPR044004">
    <property type="entry name" value="TSP1_spondin_dom"/>
</dbReference>
<dbReference type="PROSITE" id="PS50092">
    <property type="entry name" value="TSP1"/>
    <property type="match status" value="4"/>
</dbReference>
<organism evidence="6 7">
    <name type="scientific">Mya arenaria</name>
    <name type="common">Soft-shell clam</name>
    <dbReference type="NCBI Taxonomy" id="6604"/>
    <lineage>
        <taxon>Eukaryota</taxon>
        <taxon>Metazoa</taxon>
        <taxon>Spiralia</taxon>
        <taxon>Lophotrochozoa</taxon>
        <taxon>Mollusca</taxon>
        <taxon>Bivalvia</taxon>
        <taxon>Autobranchia</taxon>
        <taxon>Heteroconchia</taxon>
        <taxon>Euheterodonta</taxon>
        <taxon>Imparidentia</taxon>
        <taxon>Neoheterodontei</taxon>
        <taxon>Myida</taxon>
        <taxon>Myoidea</taxon>
        <taxon>Myidae</taxon>
        <taxon>Mya</taxon>
    </lineage>
</organism>
<feature type="domain" description="Spondin-like TSP1" evidence="5">
    <location>
        <begin position="136"/>
        <end position="188"/>
    </location>
</feature>
<dbReference type="Proteomes" id="UP001164746">
    <property type="component" value="Chromosome 1"/>
</dbReference>
<keyword evidence="2" id="KW-0677">Repeat</keyword>
<proteinExistence type="predicted"/>
<evidence type="ECO:0000313" key="6">
    <source>
        <dbReference type="EMBL" id="WAQ93606.1"/>
    </source>
</evidence>
<dbReference type="PANTHER" id="PTHR22906:SF48">
    <property type="entry name" value="THROMBOSPONDIN TYPE 1 DOMAIN PROTEIN"/>
    <property type="match status" value="1"/>
</dbReference>
<dbReference type="InterPro" id="IPR036383">
    <property type="entry name" value="TSP1_rpt_sf"/>
</dbReference>
<dbReference type="SUPFAM" id="SSF82895">
    <property type="entry name" value="TSP-1 type 1 repeat"/>
    <property type="match status" value="4"/>
</dbReference>
<dbReference type="InterPro" id="IPR052065">
    <property type="entry name" value="Compl_asym_regulator"/>
</dbReference>
<sequence>MASLVHKPNWSPWSPWGDCDVKCGTGRRERTRNCDSPAPRPGQAGCPGDNKDYGVCTEKPCVCTFNMETYENIFGYEPSDQIGWIERDGTFGPTSPEEDVYVDDTMDEGVVVHVSCSNCTCDDGEISCEIGECEDCTYTEWSTWSTCSKTCDVGQTTRTRRLRNQSSRRPSKCKRVLTEREDCNLDRCPAPSECEGGMVWSECANRCPHTCMDVRLGTCVDDDDDCIPVYAETERWTVPKIQSAVTGTSGGHGASVVRHVDIQPGIDTVDGSWNSWSSWSSCSRSCAGGKTNRFRQCNSPLPQCGGKPCKGDNSESKPCNKNVPCCDLTSWSVWTDCSVDCGTGTRDRSRNYVEAGDQELCHDTLRETEVCKLHDCDIATINVFVSQRLVL</sequence>
<keyword evidence="4" id="KW-0325">Glycoprotein</keyword>
<evidence type="ECO:0000256" key="1">
    <source>
        <dbReference type="ARBA" id="ARBA00022729"/>
    </source>
</evidence>
<evidence type="ECO:0000256" key="4">
    <source>
        <dbReference type="ARBA" id="ARBA00023180"/>
    </source>
</evidence>
<dbReference type="InterPro" id="IPR000884">
    <property type="entry name" value="TSP1_rpt"/>
</dbReference>
<dbReference type="PRINTS" id="PR01705">
    <property type="entry name" value="TSP1REPEAT"/>
</dbReference>
<dbReference type="EMBL" id="CP111012">
    <property type="protein sequence ID" value="WAQ93606.1"/>
    <property type="molecule type" value="Genomic_DNA"/>
</dbReference>
<dbReference type="Pfam" id="PF19028">
    <property type="entry name" value="TSP1_spondin"/>
    <property type="match status" value="1"/>
</dbReference>
<accession>A0ABY7DAH0</accession>
<dbReference type="SMART" id="SM00209">
    <property type="entry name" value="TSP1"/>
    <property type="match status" value="4"/>
</dbReference>
<gene>
    <name evidence="6" type="ORF">MAR_006077</name>
</gene>
<reference evidence="6" key="1">
    <citation type="submission" date="2022-11" db="EMBL/GenBank/DDBJ databases">
        <title>Centuries of genome instability and evolution in soft-shell clam transmissible cancer (bioRxiv).</title>
        <authorList>
            <person name="Hart S.F.M."/>
            <person name="Yonemitsu M.A."/>
            <person name="Giersch R.M."/>
            <person name="Beal B.F."/>
            <person name="Arriagada G."/>
            <person name="Davis B.W."/>
            <person name="Ostrander E.A."/>
            <person name="Goff S.P."/>
            <person name="Metzger M.J."/>
        </authorList>
    </citation>
    <scope>NUCLEOTIDE SEQUENCE</scope>
    <source>
        <strain evidence="6">MELC-2E11</strain>
        <tissue evidence="6">Siphon/mantle</tissue>
    </source>
</reference>